<reference evidence="1 2" key="1">
    <citation type="submission" date="2017-10" db="EMBL/GenBank/DDBJ databases">
        <title>Bacillus sp. nov., a halophilic bacterium isolated from a Keqin Lake.</title>
        <authorList>
            <person name="Wang H."/>
        </authorList>
    </citation>
    <scope>NUCLEOTIDE SEQUENCE [LARGE SCALE GENOMIC DNA]</scope>
    <source>
        <strain evidence="1 2">KCTC 13187</strain>
    </source>
</reference>
<protein>
    <submittedName>
        <fullName evidence="1">IS110 family transposase</fullName>
    </submittedName>
</protein>
<dbReference type="EMBL" id="PDOE01000041">
    <property type="protein sequence ID" value="RKL64751.1"/>
    <property type="molecule type" value="Genomic_DNA"/>
</dbReference>
<accession>A0A3A9K3C1</accession>
<evidence type="ECO:0000313" key="1">
    <source>
        <dbReference type="EMBL" id="RKL64751.1"/>
    </source>
</evidence>
<organism evidence="1 2">
    <name type="scientific">Salipaludibacillus neizhouensis</name>
    <dbReference type="NCBI Taxonomy" id="885475"/>
    <lineage>
        <taxon>Bacteria</taxon>
        <taxon>Bacillati</taxon>
        <taxon>Bacillota</taxon>
        <taxon>Bacilli</taxon>
        <taxon>Bacillales</taxon>
        <taxon>Bacillaceae</taxon>
    </lineage>
</organism>
<feature type="non-terminal residue" evidence="1">
    <location>
        <position position="64"/>
    </location>
</feature>
<comment type="caution">
    <text evidence="1">The sequence shown here is derived from an EMBL/GenBank/DDBJ whole genome shotgun (WGS) entry which is preliminary data.</text>
</comment>
<sequence>MNPVIGLDVSKGESEVQAFLDKRKPYKKSFSVLHNNNGLENLLRFLIEVEGETGVRPTVIFEST</sequence>
<proteinExistence type="predicted"/>
<dbReference type="AlphaFoldDB" id="A0A3A9K3C1"/>
<keyword evidence="2" id="KW-1185">Reference proteome</keyword>
<gene>
    <name evidence="1" type="ORF">CR203_24515</name>
</gene>
<name>A0A3A9K3C1_9BACI</name>
<evidence type="ECO:0000313" key="2">
    <source>
        <dbReference type="Proteomes" id="UP000281498"/>
    </source>
</evidence>
<dbReference type="Proteomes" id="UP000281498">
    <property type="component" value="Unassembled WGS sequence"/>
</dbReference>